<evidence type="ECO:0000256" key="3">
    <source>
        <dbReference type="ARBA" id="ARBA00022448"/>
    </source>
</evidence>
<feature type="transmembrane region" description="Helical" evidence="14">
    <location>
        <begin position="42"/>
        <end position="63"/>
    </location>
</feature>
<keyword evidence="9 14" id="KW-0472">Membrane</keyword>
<evidence type="ECO:0008006" key="17">
    <source>
        <dbReference type="Google" id="ProtNLM"/>
    </source>
</evidence>
<keyword evidence="8 13" id="KW-0406">Ion transport</keyword>
<reference evidence="15" key="1">
    <citation type="submission" date="2023-10" db="EMBL/GenBank/DDBJ databases">
        <title>Genome assembly of Pristionchus species.</title>
        <authorList>
            <person name="Yoshida K."/>
            <person name="Sommer R.J."/>
        </authorList>
    </citation>
    <scope>NUCLEOTIDE SEQUENCE</scope>
    <source>
        <strain evidence="15">RS5133</strain>
    </source>
</reference>
<keyword evidence="4 13" id="KW-0894">Sodium channel</keyword>
<keyword evidence="5 13" id="KW-0812">Transmembrane</keyword>
<evidence type="ECO:0000256" key="4">
    <source>
        <dbReference type="ARBA" id="ARBA00022461"/>
    </source>
</evidence>
<dbReference type="GO" id="GO:0005886">
    <property type="term" value="C:plasma membrane"/>
    <property type="evidence" value="ECO:0007669"/>
    <property type="project" value="TreeGrafter"/>
</dbReference>
<sequence length="787" mass="88884">MLRRILHSLGEDFNDFAEHTRERNCSAHGIPRAYDSKGKRRLLWLILFFLCLGLFGQQAYWIVGRFRSKPIIVSVEIKFERIAFPSVTVCNLNPYKFSLAKGTNGVKDTLKAFDDAVHKFSGEDRSKRSIDRLNEGMIGTVTAKCPHELYPETTNCICAYSTTSEELFNCHPSIQWNSLPCEDCQPNGQCTPSSNSSYAFPCHCIHDFCLRSFNELMISLHSSSLHLRVCPSSSSIDCICTRDEVCYPREEWILSSCGRCNWKGECIRTLDREEDCLCRGELCYPVNGEGKGHRHNSIRVVRQSIKTLEKSMSRFEALMAVYSYCKCGPFECTGLMERNAPVDSLQCLCFYNKKSNQLWPCYQPDKWIQRRCKACTTMGDCPYSASLEGKHPCLCVDDIKGVRDPIALKAKAIENVIFSVEAMNNSVKEALGYSKKEFITKCSFNGRECSIDQDFSTHSDPVYGNCFTFNYDKSDNVTSERAGPQYGLRFQVFVNVSDYLPTTEAAGVRLTVHSHDEQPFPDTLGFSAPTGFVSSFGIRLKHMTRLPAPYGVCTPDGKDDNFIYRDKEYSTEGCQRSCLQRFLISKCGCGDPRYPPHHSPNCPVDDPDKRDCLAKELRNAVREMDNIECHCQQPCRQLVYSVSYSASKWPTLSSMVNSADCPNGLTPHLCLEYFREQGALIEVFFEQLNYESLVETEAYGIPNLLSDFGGQLGLWMGVSVITISEFAILIMDIVLSIVSCGRTTGRKLSSRRSTRGSFRNSEYLLNRSSVHGNHNLPIPSNEVKRPA</sequence>
<evidence type="ECO:0000256" key="9">
    <source>
        <dbReference type="ARBA" id="ARBA00023136"/>
    </source>
</evidence>
<evidence type="ECO:0000256" key="11">
    <source>
        <dbReference type="ARBA" id="ARBA00023201"/>
    </source>
</evidence>
<dbReference type="GO" id="GO:0015280">
    <property type="term" value="F:ligand-gated sodium channel activity"/>
    <property type="evidence" value="ECO:0007669"/>
    <property type="project" value="TreeGrafter"/>
</dbReference>
<comment type="caution">
    <text evidence="15">The sequence shown here is derived from an EMBL/GenBank/DDBJ whole genome shotgun (WGS) entry which is preliminary data.</text>
</comment>
<evidence type="ECO:0000313" key="16">
    <source>
        <dbReference type="Proteomes" id="UP001432322"/>
    </source>
</evidence>
<keyword evidence="7" id="KW-0915">Sodium</keyword>
<evidence type="ECO:0000313" key="15">
    <source>
        <dbReference type="EMBL" id="GMT28473.1"/>
    </source>
</evidence>
<accession>A0AAV5WAC1</accession>
<keyword evidence="10" id="KW-0325">Glycoprotein</keyword>
<evidence type="ECO:0000256" key="14">
    <source>
        <dbReference type="SAM" id="Phobius"/>
    </source>
</evidence>
<dbReference type="PROSITE" id="PS01206">
    <property type="entry name" value="ASC"/>
    <property type="match status" value="1"/>
</dbReference>
<name>A0AAV5WAC1_9BILA</name>
<keyword evidence="16" id="KW-1185">Reference proteome</keyword>
<dbReference type="Proteomes" id="UP001432322">
    <property type="component" value="Unassembled WGS sequence"/>
</dbReference>
<comment type="subcellular location">
    <subcellularLocation>
        <location evidence="1">Membrane</location>
        <topology evidence="1">Multi-pass membrane protein</topology>
    </subcellularLocation>
</comment>
<keyword evidence="11 13" id="KW-0739">Sodium transport</keyword>
<dbReference type="Gene3D" id="2.60.470.10">
    <property type="entry name" value="Acid-sensing ion channels like domains"/>
    <property type="match status" value="1"/>
</dbReference>
<dbReference type="PANTHER" id="PTHR11690:SF282">
    <property type="entry name" value="DEGENERIN-LIKE PROTEIN ASIC-1"/>
    <property type="match status" value="1"/>
</dbReference>
<evidence type="ECO:0000256" key="5">
    <source>
        <dbReference type="ARBA" id="ARBA00022692"/>
    </source>
</evidence>
<keyword evidence="12 13" id="KW-0407">Ion channel</keyword>
<dbReference type="Pfam" id="PF00858">
    <property type="entry name" value="ASC"/>
    <property type="match status" value="2"/>
</dbReference>
<comment type="similarity">
    <text evidence="2 13">Belongs to the amiloride-sensitive sodium channel (TC 1.A.6) family.</text>
</comment>
<dbReference type="Gene3D" id="1.10.287.770">
    <property type="entry name" value="YojJ-like"/>
    <property type="match status" value="1"/>
</dbReference>
<evidence type="ECO:0000256" key="8">
    <source>
        <dbReference type="ARBA" id="ARBA00023065"/>
    </source>
</evidence>
<feature type="transmembrane region" description="Helical" evidence="14">
    <location>
        <begin position="712"/>
        <end position="738"/>
    </location>
</feature>
<dbReference type="InterPro" id="IPR020903">
    <property type="entry name" value="ENaC_CS"/>
</dbReference>
<evidence type="ECO:0000256" key="6">
    <source>
        <dbReference type="ARBA" id="ARBA00022989"/>
    </source>
</evidence>
<evidence type="ECO:0000256" key="7">
    <source>
        <dbReference type="ARBA" id="ARBA00023053"/>
    </source>
</evidence>
<dbReference type="PRINTS" id="PR01078">
    <property type="entry name" value="AMINACHANNEL"/>
</dbReference>
<dbReference type="PANTHER" id="PTHR11690">
    <property type="entry name" value="AMILORIDE-SENSITIVE SODIUM CHANNEL-RELATED"/>
    <property type="match status" value="1"/>
</dbReference>
<dbReference type="InterPro" id="IPR001873">
    <property type="entry name" value="ENaC"/>
</dbReference>
<evidence type="ECO:0000256" key="1">
    <source>
        <dbReference type="ARBA" id="ARBA00004141"/>
    </source>
</evidence>
<protein>
    <recommendedName>
        <fullName evidence="17">Ion channel</fullName>
    </recommendedName>
</protein>
<proteinExistence type="inferred from homology"/>
<evidence type="ECO:0000256" key="2">
    <source>
        <dbReference type="ARBA" id="ARBA00007193"/>
    </source>
</evidence>
<organism evidence="15 16">
    <name type="scientific">Pristionchus fissidentatus</name>
    <dbReference type="NCBI Taxonomy" id="1538716"/>
    <lineage>
        <taxon>Eukaryota</taxon>
        <taxon>Metazoa</taxon>
        <taxon>Ecdysozoa</taxon>
        <taxon>Nematoda</taxon>
        <taxon>Chromadorea</taxon>
        <taxon>Rhabditida</taxon>
        <taxon>Rhabditina</taxon>
        <taxon>Diplogasteromorpha</taxon>
        <taxon>Diplogasteroidea</taxon>
        <taxon>Neodiplogasteridae</taxon>
        <taxon>Pristionchus</taxon>
    </lineage>
</organism>
<keyword evidence="6 14" id="KW-1133">Transmembrane helix</keyword>
<evidence type="ECO:0000256" key="12">
    <source>
        <dbReference type="ARBA" id="ARBA00023303"/>
    </source>
</evidence>
<keyword evidence="3 13" id="KW-0813">Transport</keyword>
<feature type="non-terminal residue" evidence="15">
    <location>
        <position position="787"/>
    </location>
</feature>
<evidence type="ECO:0000256" key="13">
    <source>
        <dbReference type="RuleBase" id="RU000679"/>
    </source>
</evidence>
<dbReference type="EMBL" id="BTSY01000005">
    <property type="protein sequence ID" value="GMT28473.1"/>
    <property type="molecule type" value="Genomic_DNA"/>
</dbReference>
<evidence type="ECO:0000256" key="10">
    <source>
        <dbReference type="ARBA" id="ARBA00023180"/>
    </source>
</evidence>
<gene>
    <name evidence="15" type="ORF">PFISCL1PPCAC_19770</name>
</gene>
<dbReference type="FunFam" id="1.10.287.770:FF:000001">
    <property type="entry name" value="Acid-sensing ion channel subunit 1"/>
    <property type="match status" value="1"/>
</dbReference>
<dbReference type="AlphaFoldDB" id="A0AAV5WAC1"/>